<dbReference type="CDD" id="cd15795">
    <property type="entry name" value="PMEI-Pla_a_1_like"/>
    <property type="match status" value="1"/>
</dbReference>
<keyword evidence="1 4" id="KW-0732">Signal</keyword>
<dbReference type="Gene3D" id="1.20.140.40">
    <property type="entry name" value="Invertase/pectin methylesterase inhibitor family protein"/>
    <property type="match status" value="1"/>
</dbReference>
<dbReference type="AlphaFoldDB" id="A0A7J7NT89"/>
<feature type="domain" description="Pectinesterase inhibitor" evidence="5">
    <location>
        <begin position="36"/>
        <end position="187"/>
    </location>
</feature>
<dbReference type="InterPro" id="IPR035513">
    <property type="entry name" value="Invertase/methylesterase_inhib"/>
</dbReference>
<gene>
    <name evidence="6" type="ORF">GIB67_038671</name>
</gene>
<evidence type="ECO:0000256" key="4">
    <source>
        <dbReference type="SAM" id="SignalP"/>
    </source>
</evidence>
<evidence type="ECO:0000256" key="1">
    <source>
        <dbReference type="ARBA" id="ARBA00022729"/>
    </source>
</evidence>
<feature type="chain" id="PRO_5029866215" description="Pectinesterase inhibitor domain-containing protein" evidence="4">
    <location>
        <begin position="25"/>
        <end position="192"/>
    </location>
</feature>
<organism evidence="6 7">
    <name type="scientific">Kingdonia uniflora</name>
    <dbReference type="NCBI Taxonomy" id="39325"/>
    <lineage>
        <taxon>Eukaryota</taxon>
        <taxon>Viridiplantae</taxon>
        <taxon>Streptophyta</taxon>
        <taxon>Embryophyta</taxon>
        <taxon>Tracheophyta</taxon>
        <taxon>Spermatophyta</taxon>
        <taxon>Magnoliopsida</taxon>
        <taxon>Ranunculales</taxon>
        <taxon>Circaeasteraceae</taxon>
        <taxon>Kingdonia</taxon>
    </lineage>
</organism>
<evidence type="ECO:0000259" key="5">
    <source>
        <dbReference type="SMART" id="SM00856"/>
    </source>
</evidence>
<comment type="caution">
    <text evidence="6">The sequence shown here is derived from an EMBL/GenBank/DDBJ whole genome shotgun (WGS) entry which is preliminary data.</text>
</comment>
<dbReference type="SUPFAM" id="SSF101148">
    <property type="entry name" value="Plant invertase/pectin methylesterase inhibitor"/>
    <property type="match status" value="1"/>
</dbReference>
<protein>
    <recommendedName>
        <fullName evidence="5">Pectinesterase inhibitor domain-containing protein</fullName>
    </recommendedName>
</protein>
<keyword evidence="7" id="KW-1185">Reference proteome</keyword>
<proteinExistence type="inferred from homology"/>
<dbReference type="OrthoDB" id="1902988at2759"/>
<comment type="similarity">
    <text evidence="3">Belongs to the PMEI family.</text>
</comment>
<dbReference type="InterPro" id="IPR006501">
    <property type="entry name" value="Pectinesterase_inhib_dom"/>
</dbReference>
<name>A0A7J7NT89_9MAGN</name>
<evidence type="ECO:0000313" key="7">
    <source>
        <dbReference type="Proteomes" id="UP000541444"/>
    </source>
</evidence>
<evidence type="ECO:0000313" key="6">
    <source>
        <dbReference type="EMBL" id="KAF6170138.1"/>
    </source>
</evidence>
<dbReference type="EMBL" id="JACGCM010000601">
    <property type="protein sequence ID" value="KAF6170138.1"/>
    <property type="molecule type" value="Genomic_DNA"/>
</dbReference>
<keyword evidence="2" id="KW-1015">Disulfide bond</keyword>
<dbReference type="PANTHER" id="PTHR35357:SF17">
    <property type="entry name" value="PECTINESTERASE INHIBITOR 12"/>
    <property type="match status" value="1"/>
</dbReference>
<evidence type="ECO:0000256" key="2">
    <source>
        <dbReference type="ARBA" id="ARBA00023157"/>
    </source>
</evidence>
<dbReference type="PANTHER" id="PTHR35357">
    <property type="entry name" value="OS02G0537100 PROTEIN"/>
    <property type="match status" value="1"/>
</dbReference>
<dbReference type="NCBIfam" id="TIGR01614">
    <property type="entry name" value="PME_inhib"/>
    <property type="match status" value="1"/>
</dbReference>
<dbReference type="SMART" id="SM00856">
    <property type="entry name" value="PMEI"/>
    <property type="match status" value="1"/>
</dbReference>
<dbReference type="Pfam" id="PF04043">
    <property type="entry name" value="PMEI"/>
    <property type="match status" value="1"/>
</dbReference>
<feature type="signal peptide" evidence="4">
    <location>
        <begin position="1"/>
        <end position="24"/>
    </location>
</feature>
<dbReference type="FunFam" id="1.20.140.40:FF:000002">
    <property type="entry name" value="Putative invertase inhibitor"/>
    <property type="match status" value="1"/>
</dbReference>
<dbReference type="GO" id="GO:0004857">
    <property type="term" value="F:enzyme inhibitor activity"/>
    <property type="evidence" value="ECO:0007669"/>
    <property type="project" value="InterPro"/>
</dbReference>
<dbReference type="InterPro" id="IPR034088">
    <property type="entry name" value="Pla_a_1-like"/>
</dbReference>
<dbReference type="GO" id="GO:0005576">
    <property type="term" value="C:extracellular region"/>
    <property type="evidence" value="ECO:0007669"/>
    <property type="project" value="UniProtKB-ARBA"/>
</dbReference>
<sequence length="192" mass="21518">MMRSTLSLLISLSFSLLLLHGTTATPTPSPSPILRPKTDLIKETCKTSAKADSNIAYKFCVTSLQVVPKSHTTNLQGLGLITTMLIKNNLTHTHSRIRNLLKKPKFSKDMRSCLKVCLECYDEAIYTIKEVNSAIMGKRYNDANNGATTVMTLATTCEDVFSEVEMKSLFTKNNDDVFQLVEMDFQIINMLR</sequence>
<dbReference type="Proteomes" id="UP000541444">
    <property type="component" value="Unassembled WGS sequence"/>
</dbReference>
<accession>A0A7J7NT89</accession>
<reference evidence="6 7" key="1">
    <citation type="journal article" date="2020" name="IScience">
        <title>Genome Sequencing of the Endangered Kingdonia uniflora (Circaeasteraceae, Ranunculales) Reveals Potential Mechanisms of Evolutionary Specialization.</title>
        <authorList>
            <person name="Sun Y."/>
            <person name="Deng T."/>
            <person name="Zhang A."/>
            <person name="Moore M.J."/>
            <person name="Landis J.B."/>
            <person name="Lin N."/>
            <person name="Zhang H."/>
            <person name="Zhang X."/>
            <person name="Huang J."/>
            <person name="Zhang X."/>
            <person name="Sun H."/>
            <person name="Wang H."/>
        </authorList>
    </citation>
    <scope>NUCLEOTIDE SEQUENCE [LARGE SCALE GENOMIC DNA]</scope>
    <source>
        <strain evidence="6">TB1705</strain>
        <tissue evidence="6">Leaf</tissue>
    </source>
</reference>
<evidence type="ECO:0000256" key="3">
    <source>
        <dbReference type="ARBA" id="ARBA00038471"/>
    </source>
</evidence>